<dbReference type="Proteomes" id="UP001305521">
    <property type="component" value="Chromosome"/>
</dbReference>
<keyword evidence="6" id="KW-1185">Reference proteome</keyword>
<gene>
    <name evidence="5" type="ORF">R9Z33_10535</name>
</gene>
<dbReference type="RefSeq" id="WP_318651252.1">
    <property type="nucleotide sequence ID" value="NZ_CP137852.1"/>
</dbReference>
<sequence length="262" mass="27110">MPIIQNIAKQRLAEGGLAIGFGVHHLRGSAVGALGAATGFDWLFIDMEHGAMSVDDAAQISMAALGQGCTPIVRCCKDALFEGTRCLDNGAMGVVVPHVDTVAEAKQVVEAFRFPPLGMRSWGGPPILYGFQAPDAATAQRESNEQVLIACMVETEESVANADAIAAIPGVDVLMFGTSDLTATMGIPGQIGHPRVRAAYASVAAACARHGKVLGMGGVYDEVVARDYVALGARFILGGSDHAFVMAGAGQRAKFLRGLAAG</sequence>
<name>A0ABZ0PNI9_9PROT</name>
<comment type="similarity">
    <text evidence="1">Belongs to the HpcH/HpaI aldolase family.</text>
</comment>
<protein>
    <submittedName>
        <fullName evidence="5">Aldolase/citrate lyase family protein</fullName>
    </submittedName>
</protein>
<dbReference type="GO" id="GO:0016829">
    <property type="term" value="F:lyase activity"/>
    <property type="evidence" value="ECO:0007669"/>
    <property type="project" value="UniProtKB-KW"/>
</dbReference>
<evidence type="ECO:0000256" key="2">
    <source>
        <dbReference type="ARBA" id="ARBA00022723"/>
    </source>
</evidence>
<evidence type="ECO:0000256" key="1">
    <source>
        <dbReference type="ARBA" id="ARBA00005568"/>
    </source>
</evidence>
<dbReference type="PANTHER" id="PTHR30502:SF0">
    <property type="entry name" value="PHOSPHOENOLPYRUVATE CARBOXYLASE FAMILY PROTEIN"/>
    <property type="match status" value="1"/>
</dbReference>
<dbReference type="InterPro" id="IPR050251">
    <property type="entry name" value="HpcH-HpaI_aldolase"/>
</dbReference>
<proteinExistence type="inferred from homology"/>
<evidence type="ECO:0000313" key="6">
    <source>
        <dbReference type="Proteomes" id="UP001305521"/>
    </source>
</evidence>
<evidence type="ECO:0000256" key="3">
    <source>
        <dbReference type="ARBA" id="ARBA00023239"/>
    </source>
</evidence>
<reference evidence="5 6" key="1">
    <citation type="submission" date="2023-11" db="EMBL/GenBank/DDBJ databases">
        <title>Arctic aerobic anoxygenic photoheterotroph Sediminicoccus rosea KRV36 adapts its photosynthesis to long days of polar summer.</title>
        <authorList>
            <person name="Tomasch J."/>
            <person name="Kopejtka K."/>
            <person name="Bily T."/>
            <person name="Gardiner A.T."/>
            <person name="Gardian Z."/>
            <person name="Shivaramu S."/>
            <person name="Koblizek M."/>
            <person name="Engelhardt F."/>
            <person name="Kaftan D."/>
        </authorList>
    </citation>
    <scope>NUCLEOTIDE SEQUENCE [LARGE SCALE GENOMIC DNA]</scope>
    <source>
        <strain evidence="5 6">R-30</strain>
    </source>
</reference>
<evidence type="ECO:0000313" key="5">
    <source>
        <dbReference type="EMBL" id="WPB87299.1"/>
    </source>
</evidence>
<dbReference type="EMBL" id="CP137852">
    <property type="protein sequence ID" value="WPB87299.1"/>
    <property type="molecule type" value="Genomic_DNA"/>
</dbReference>
<dbReference type="Gene3D" id="3.20.20.60">
    <property type="entry name" value="Phosphoenolpyruvate-binding domains"/>
    <property type="match status" value="1"/>
</dbReference>
<accession>A0ABZ0PNI9</accession>
<keyword evidence="2" id="KW-0479">Metal-binding</keyword>
<dbReference type="SUPFAM" id="SSF51621">
    <property type="entry name" value="Phosphoenolpyruvate/pyruvate domain"/>
    <property type="match status" value="1"/>
</dbReference>
<feature type="domain" description="HpcH/HpaI aldolase/citrate lyase" evidence="4">
    <location>
        <begin position="37"/>
        <end position="243"/>
    </location>
</feature>
<dbReference type="Pfam" id="PF03328">
    <property type="entry name" value="HpcH_HpaI"/>
    <property type="match status" value="1"/>
</dbReference>
<dbReference type="InterPro" id="IPR015813">
    <property type="entry name" value="Pyrv/PenolPyrv_kinase-like_dom"/>
</dbReference>
<dbReference type="InterPro" id="IPR040442">
    <property type="entry name" value="Pyrv_kinase-like_dom_sf"/>
</dbReference>
<keyword evidence="3 5" id="KW-0456">Lyase</keyword>
<evidence type="ECO:0000259" key="4">
    <source>
        <dbReference type="Pfam" id="PF03328"/>
    </source>
</evidence>
<dbReference type="InterPro" id="IPR005000">
    <property type="entry name" value="Aldolase/citrate-lyase_domain"/>
</dbReference>
<dbReference type="PANTHER" id="PTHR30502">
    <property type="entry name" value="2-KETO-3-DEOXY-L-RHAMNONATE ALDOLASE"/>
    <property type="match status" value="1"/>
</dbReference>
<organism evidence="5 6">
    <name type="scientific">Sediminicoccus rosea</name>
    <dbReference type="NCBI Taxonomy" id="1225128"/>
    <lineage>
        <taxon>Bacteria</taxon>
        <taxon>Pseudomonadati</taxon>
        <taxon>Pseudomonadota</taxon>
        <taxon>Alphaproteobacteria</taxon>
        <taxon>Acetobacterales</taxon>
        <taxon>Roseomonadaceae</taxon>
        <taxon>Sediminicoccus</taxon>
    </lineage>
</organism>